<dbReference type="GO" id="GO:0002376">
    <property type="term" value="P:immune system process"/>
    <property type="evidence" value="ECO:0007669"/>
    <property type="project" value="UniProtKB-KW"/>
</dbReference>
<feature type="domain" description="C3H1-type" evidence="10">
    <location>
        <begin position="27"/>
        <end position="54"/>
    </location>
</feature>
<dbReference type="CDD" id="cd18808">
    <property type="entry name" value="SF1_C_Upf1"/>
    <property type="match status" value="1"/>
</dbReference>
<evidence type="ECO:0000256" key="7">
    <source>
        <dbReference type="ARBA" id="ARBA00022859"/>
    </source>
</evidence>
<evidence type="ECO:0000313" key="13">
    <source>
        <dbReference type="Proteomes" id="UP000799424"/>
    </source>
</evidence>
<dbReference type="Gene3D" id="3.40.50.300">
    <property type="entry name" value="P-loop containing nucleotide triphosphate hydrolases"/>
    <property type="match status" value="2"/>
</dbReference>
<proteinExistence type="predicted"/>
<evidence type="ECO:0000256" key="3">
    <source>
        <dbReference type="ARBA" id="ARBA00022723"/>
    </source>
</evidence>
<keyword evidence="13" id="KW-1185">Reference proteome</keyword>
<organism evidence="12 13">
    <name type="scientific">Ophiobolus disseminans</name>
    <dbReference type="NCBI Taxonomy" id="1469910"/>
    <lineage>
        <taxon>Eukaryota</taxon>
        <taxon>Fungi</taxon>
        <taxon>Dikarya</taxon>
        <taxon>Ascomycota</taxon>
        <taxon>Pezizomycotina</taxon>
        <taxon>Dothideomycetes</taxon>
        <taxon>Pleosporomycetidae</taxon>
        <taxon>Pleosporales</taxon>
        <taxon>Pleosporineae</taxon>
        <taxon>Phaeosphaeriaceae</taxon>
        <taxon>Ophiobolus</taxon>
    </lineage>
</organism>
<evidence type="ECO:0000259" key="11">
    <source>
        <dbReference type="PROSITE" id="PS51981"/>
    </source>
</evidence>
<dbReference type="GO" id="GO:0031380">
    <property type="term" value="C:nuclear RNA-directed RNA polymerase complex"/>
    <property type="evidence" value="ECO:0007669"/>
    <property type="project" value="TreeGrafter"/>
</dbReference>
<evidence type="ECO:0000256" key="9">
    <source>
        <dbReference type="SAM" id="MobiDB-lite"/>
    </source>
</evidence>
<dbReference type="InterPro" id="IPR046439">
    <property type="entry name" value="ZF_RZ_dom"/>
</dbReference>
<dbReference type="Pfam" id="PF13086">
    <property type="entry name" value="AAA_11"/>
    <property type="match status" value="1"/>
</dbReference>
<name>A0A6A7AJP5_9PLEO</name>
<feature type="compositionally biased region" description="Basic residues" evidence="9">
    <location>
        <begin position="7"/>
        <end position="17"/>
    </location>
</feature>
<keyword evidence="5" id="KW-0067">ATP-binding</keyword>
<feature type="zinc finger region" description="C3H1-type" evidence="8">
    <location>
        <begin position="27"/>
        <end position="54"/>
    </location>
</feature>
<keyword evidence="3 8" id="KW-0479">Metal-binding</keyword>
<keyword evidence="5" id="KW-0547">Nucleotide-binding</keyword>
<dbReference type="GO" id="GO:0005737">
    <property type="term" value="C:cytoplasm"/>
    <property type="evidence" value="ECO:0007669"/>
    <property type="project" value="UniProtKB-SubCell"/>
</dbReference>
<dbReference type="SUPFAM" id="SSF52540">
    <property type="entry name" value="P-loop containing nucleoside triphosphate hydrolases"/>
    <property type="match status" value="1"/>
</dbReference>
<dbReference type="EMBL" id="MU006216">
    <property type="protein sequence ID" value="KAF2832889.1"/>
    <property type="molecule type" value="Genomic_DNA"/>
</dbReference>
<feature type="domain" description="RZ-type" evidence="11">
    <location>
        <begin position="1744"/>
        <end position="1805"/>
    </location>
</feature>
<evidence type="ECO:0000256" key="5">
    <source>
        <dbReference type="ARBA" id="ARBA00022806"/>
    </source>
</evidence>
<evidence type="ECO:0000256" key="4">
    <source>
        <dbReference type="ARBA" id="ARBA00022771"/>
    </source>
</evidence>
<evidence type="ECO:0000256" key="1">
    <source>
        <dbReference type="ARBA" id="ARBA00004496"/>
    </source>
</evidence>
<keyword evidence="6 8" id="KW-0862">Zinc</keyword>
<dbReference type="InterPro" id="IPR000571">
    <property type="entry name" value="Znf_CCCH"/>
</dbReference>
<dbReference type="InterPro" id="IPR045055">
    <property type="entry name" value="DNA2/NAM7-like"/>
</dbReference>
<evidence type="ECO:0000256" key="8">
    <source>
        <dbReference type="PROSITE-ProRule" id="PRU00723"/>
    </source>
</evidence>
<gene>
    <name evidence="12" type="ORF">CC86DRAFT_414596</name>
</gene>
<keyword evidence="4 8" id="KW-0863">Zinc-finger</keyword>
<dbReference type="GO" id="GO:0004386">
    <property type="term" value="F:helicase activity"/>
    <property type="evidence" value="ECO:0007669"/>
    <property type="project" value="InterPro"/>
</dbReference>
<keyword evidence="2" id="KW-0963">Cytoplasm</keyword>
<dbReference type="PANTHER" id="PTHR10887:SF445">
    <property type="entry name" value="NFX1-TYPE ZINC FINGER-CONTAINING PROTEIN 1"/>
    <property type="match status" value="1"/>
</dbReference>
<dbReference type="Pfam" id="PF13087">
    <property type="entry name" value="AAA_12"/>
    <property type="match status" value="1"/>
</dbReference>
<protein>
    <submittedName>
        <fullName evidence="12">Uncharacterized protein</fullName>
    </submittedName>
</protein>
<evidence type="ECO:0000256" key="2">
    <source>
        <dbReference type="ARBA" id="ARBA00022490"/>
    </source>
</evidence>
<dbReference type="Proteomes" id="UP000799424">
    <property type="component" value="Unassembled WGS sequence"/>
</dbReference>
<dbReference type="InterPro" id="IPR041679">
    <property type="entry name" value="DNA2/NAM7-like_C"/>
</dbReference>
<evidence type="ECO:0000259" key="10">
    <source>
        <dbReference type="PROSITE" id="PS50103"/>
    </source>
</evidence>
<evidence type="ECO:0000256" key="6">
    <source>
        <dbReference type="ARBA" id="ARBA00022833"/>
    </source>
</evidence>
<evidence type="ECO:0000313" key="12">
    <source>
        <dbReference type="EMBL" id="KAF2832889.1"/>
    </source>
</evidence>
<feature type="compositionally biased region" description="Gly residues" evidence="9">
    <location>
        <begin position="18"/>
        <end position="27"/>
    </location>
</feature>
<keyword evidence="5" id="KW-0347">Helicase</keyword>
<keyword evidence="5" id="KW-0378">Hydrolase</keyword>
<dbReference type="GO" id="GO:0031048">
    <property type="term" value="P:regulatory ncRNA-mediated heterochromatin formation"/>
    <property type="evidence" value="ECO:0007669"/>
    <property type="project" value="TreeGrafter"/>
</dbReference>
<comment type="subcellular location">
    <subcellularLocation>
        <location evidence="1">Cytoplasm</location>
    </subcellularLocation>
</comment>
<reference evidence="12" key="1">
    <citation type="journal article" date="2020" name="Stud. Mycol.">
        <title>101 Dothideomycetes genomes: a test case for predicting lifestyles and emergence of pathogens.</title>
        <authorList>
            <person name="Haridas S."/>
            <person name="Albert R."/>
            <person name="Binder M."/>
            <person name="Bloem J."/>
            <person name="Labutti K."/>
            <person name="Salamov A."/>
            <person name="Andreopoulos B."/>
            <person name="Baker S."/>
            <person name="Barry K."/>
            <person name="Bills G."/>
            <person name="Bluhm B."/>
            <person name="Cannon C."/>
            <person name="Castanera R."/>
            <person name="Culley D."/>
            <person name="Daum C."/>
            <person name="Ezra D."/>
            <person name="Gonzalez J."/>
            <person name="Henrissat B."/>
            <person name="Kuo A."/>
            <person name="Liang C."/>
            <person name="Lipzen A."/>
            <person name="Lutzoni F."/>
            <person name="Magnuson J."/>
            <person name="Mondo S."/>
            <person name="Nolan M."/>
            <person name="Ohm R."/>
            <person name="Pangilinan J."/>
            <person name="Park H.-J."/>
            <person name="Ramirez L."/>
            <person name="Alfaro M."/>
            <person name="Sun H."/>
            <person name="Tritt A."/>
            <person name="Yoshinaga Y."/>
            <person name="Zwiers L.-H."/>
            <person name="Turgeon B."/>
            <person name="Goodwin S."/>
            <person name="Spatafora J."/>
            <person name="Crous P."/>
            <person name="Grigoriev I."/>
        </authorList>
    </citation>
    <scope>NUCLEOTIDE SEQUENCE</scope>
    <source>
        <strain evidence="12">CBS 113818</strain>
    </source>
</reference>
<dbReference type="InterPro" id="IPR047187">
    <property type="entry name" value="SF1_C_Upf1"/>
</dbReference>
<dbReference type="PANTHER" id="PTHR10887">
    <property type="entry name" value="DNA2/NAM7 HELICASE FAMILY"/>
    <property type="match status" value="1"/>
</dbReference>
<dbReference type="FunFam" id="3.40.50.300:FF:001660">
    <property type="entry name" value="NF-X1 finger and helicase protein, putative"/>
    <property type="match status" value="1"/>
</dbReference>
<keyword evidence="7" id="KW-0391">Immunity</keyword>
<accession>A0A6A7AJP5</accession>
<dbReference type="InterPro" id="IPR041677">
    <property type="entry name" value="DNA2/NAM7_AAA_11"/>
</dbReference>
<dbReference type="GO" id="GO:0008270">
    <property type="term" value="F:zinc ion binding"/>
    <property type="evidence" value="ECO:0007669"/>
    <property type="project" value="UniProtKB-KW"/>
</dbReference>
<dbReference type="PROSITE" id="PS50103">
    <property type="entry name" value="ZF_C3H1"/>
    <property type="match status" value="1"/>
</dbReference>
<dbReference type="OrthoDB" id="2423195at2759"/>
<feature type="region of interest" description="Disordered" evidence="9">
    <location>
        <begin position="1"/>
        <end position="29"/>
    </location>
</feature>
<dbReference type="PROSITE" id="PS51981">
    <property type="entry name" value="ZF_RZ"/>
    <property type="match status" value="1"/>
</dbReference>
<dbReference type="InterPro" id="IPR027417">
    <property type="entry name" value="P-loop_NTPase"/>
</dbReference>
<sequence length="1805" mass="202400">MADRGRGRGQRAYRGQRGRGGGAGGATSNGQVCLDFRNTGTCKRSNCRFSHDTTEYRPAQRAPKPAKVKETLEQRHAKQSYEAWEVHLGSDPNDAHVMQRLWERALRILNGGDRDCRQELPKDLDTDDEKHKGRQHIAALMSKRVHNGDPDRFIGDCQQFLLTMTYSSILDSLPFMSGDNGTRAILFFQHLCETLVAVHKHDHASTTPDITESTLLAMSTTLRELLKRDSQSQSNADLKALLEALEAAVHVFAPKESTQTSVLVLNNVRIIRDMVTRRSGLLLKDTATTNGTALKLMRTSTTPFSQSIPSDRHDNDKVDISEIVIFPTRDEIMSNAKEFLPFTDPDQPHFLGDSVQRHIDTHFRLFRHDIFRKLKKALAGFMHTLARNKNAINSPGHRLGDLRTHRYEALEAQVTFQLPSEIRRNLPMEQQRWWDESRRFEDGALVSFIWIQGSTVQHIFLTVLTDNGNSRTENTPKHDRQHTAISMRLTTQNKTTLELLLKANVSQARGILLEYPKIMPATFVPILENLQSMQREGIMPFHQWIVPKRHDGPSSAKVYHDVQLPLYARHADLSFPLKKITQDPEDSLSIGSASSCDDDELLKQVESKTYLDRGQYRALIAALTREFAFIQAKFGPVLVVCFTNHALDQFLEHLIDVGVKKVVRVGGQSKSEALESRNLRDLKMAETSTKAEKNMVRNAHTESDDHKSKANGVLQELFLLHKGTGWLNLKSHIQMRYPDVYSQFNDSSRSGLQKVGRHPFDVWSTAGSMSHTTPQPVQYSQPTKSIAKIVCEATLNVNSLSHQERCSLITHWVEEASKAKIIELSEIGTDARDTQIMLDNVRAEPSRRVLRGAHVIGLTTSGLAGRISLLKHVGCKILICEEAGEILEPHMISALLPTIEHCIQIGDHEQLRPTVSNFEDLSLESEEGKLHQLDKSQFERLSVGEAGRPRVPVAQLNVQRRMRPEISTFVRETIYDQLIDHKSTTNLPNVVGMRQNVFWLNHDHPEDSIQTENKSKTNAWEVQMVHALMRHIVRQGTYKSSDIAVLTPYTGQLQKMRAVMRDDFEIVLNDRDREALEDSEFALNDHQRSSATLEHGRPLETKQLSDFLRVATVNNFQGEEAKVVIVSLVRSNNQQNVGFLKTSNRINVLLSRAKHGMYLIGNADTCSTVNMWRTVLDLLRAKGSVVLNPADFADHSPEGGCTEACANHLDCGHSCQEWCHSEAMHNAMEYKQSCQRHHQPCNHPCQKGSCSEPCGKCMMKVDNVKLPCSHVHNGIICHMTQDLASITCDVLVSKQVPGCKHNVTVKCTQMCLRRMEDCTHACGRNSCEAYCKHTKCPHKCHEPCEPCIRTCGWSCEHQGACTMPCSAPCNRLPCDERCSKVLPCGHQCPSQCTSKLAENTDTTEIRKSEQLTAVRGAEHGESIALTKLYSDSNLNESPIVILGCGHVFTIEILDPAFNLQDVYEQDVQLARDVPHCPDCKLPIRLYHIQRYNRAMNKAVLDITVKEIVSSGQRELQGFGGKFNSFVPDYDIPDGHSQAAKSALEPANNHMDKFLEMRYGNILQMEQWVEALQHKTAMQSQPLNKLYQAILGVVAKNSPVDNALANSGCDQRIKSGGLLLRIKVQSLVLEDKFGIAWSVKDNYPVNTPSPKILGLSLVTQAQLFFSDCTNLIDSCNEHSLNKTAVEAILYYARIVRLSSGGAHENAKDLLESAMKLCQQPFKGAATLAKAVSLSLRLCSSPQDEVPKDDLDAIKSAMVIASAPGDFATQWYRCINGHPFAINERDTPKRGVRCPECGEAVGPRGRK</sequence>